<dbReference type="InParanoid" id="A0A1B7MPP2"/>
<dbReference type="Proteomes" id="UP000092154">
    <property type="component" value="Unassembled WGS sequence"/>
</dbReference>
<dbReference type="GO" id="GO:0008168">
    <property type="term" value="F:methyltransferase activity"/>
    <property type="evidence" value="ECO:0007669"/>
    <property type="project" value="InterPro"/>
</dbReference>
<protein>
    <recommendedName>
        <fullName evidence="1">Tetrapyrrole methylase domain-containing protein</fullName>
    </recommendedName>
</protein>
<organism evidence="2 3">
    <name type="scientific">Rhizopogon vinicolor AM-OR11-026</name>
    <dbReference type="NCBI Taxonomy" id="1314800"/>
    <lineage>
        <taxon>Eukaryota</taxon>
        <taxon>Fungi</taxon>
        <taxon>Dikarya</taxon>
        <taxon>Basidiomycota</taxon>
        <taxon>Agaricomycotina</taxon>
        <taxon>Agaricomycetes</taxon>
        <taxon>Agaricomycetidae</taxon>
        <taxon>Boletales</taxon>
        <taxon>Suillineae</taxon>
        <taxon>Rhizopogonaceae</taxon>
        <taxon>Rhizopogon</taxon>
    </lineage>
</organism>
<sequence>MVTYRACCMTYLLNGGPWTVVRETIRVQIAMNRRCHLDRWRLDAAEAFSSGPDCTIIAGTGFGKRLPFTMPSLVKADQVLIVLTPPLKISLSTKVPGTKKCQRYWFQLRFPAPGRLNFVGRKLNLTRIHVQTMVVDSTVIAKQAYGHSIIARSCGYPPHLNIANGARGEIIKIVGGCRKAMCEVMLKDVRAGHHVLGVFYGHPGVFVSPSHRAIAVARQEGYKARMLPGISAEDFMFADLEFDPAYSGCRTCEAT</sequence>
<dbReference type="Pfam" id="PF00590">
    <property type="entry name" value="TP_methylase"/>
    <property type="match status" value="1"/>
</dbReference>
<dbReference type="InterPro" id="IPR000878">
    <property type="entry name" value="4pyrrol_Mease"/>
</dbReference>
<dbReference type="OrthoDB" id="2499463at2759"/>
<reference evidence="2 3" key="1">
    <citation type="submission" date="2016-06" db="EMBL/GenBank/DDBJ databases">
        <title>Comparative genomics of the ectomycorrhizal sister species Rhizopogon vinicolor and Rhizopogon vesiculosus (Basidiomycota: Boletales) reveals a divergence of the mating type B locus.</title>
        <authorList>
            <consortium name="DOE Joint Genome Institute"/>
            <person name="Mujic A.B."/>
            <person name="Kuo A."/>
            <person name="Tritt A."/>
            <person name="Lipzen A."/>
            <person name="Chen C."/>
            <person name="Johnson J."/>
            <person name="Sharma A."/>
            <person name="Barry K."/>
            <person name="Grigoriev I.V."/>
            <person name="Spatafora J.W."/>
        </authorList>
    </citation>
    <scope>NUCLEOTIDE SEQUENCE [LARGE SCALE GENOMIC DNA]</scope>
    <source>
        <strain evidence="2 3">AM-OR11-026</strain>
    </source>
</reference>
<dbReference type="Gene3D" id="3.40.50.300">
    <property type="entry name" value="P-loop containing nucleotide triphosphate hydrolases"/>
    <property type="match status" value="1"/>
</dbReference>
<gene>
    <name evidence="2" type="ORF">K503DRAFT_832959</name>
</gene>
<dbReference type="STRING" id="1314800.A0A1B7MPP2"/>
<dbReference type="InterPro" id="IPR035996">
    <property type="entry name" value="4pyrrol_Methylase_sf"/>
</dbReference>
<dbReference type="EMBL" id="KV448594">
    <property type="protein sequence ID" value="OAX34568.1"/>
    <property type="molecule type" value="Genomic_DNA"/>
</dbReference>
<accession>A0A1B7MPP2</accession>
<dbReference type="AlphaFoldDB" id="A0A1B7MPP2"/>
<name>A0A1B7MPP2_9AGAM</name>
<evidence type="ECO:0000259" key="1">
    <source>
        <dbReference type="Pfam" id="PF00590"/>
    </source>
</evidence>
<evidence type="ECO:0000313" key="2">
    <source>
        <dbReference type="EMBL" id="OAX34568.1"/>
    </source>
</evidence>
<feature type="domain" description="Tetrapyrrole methylase" evidence="1">
    <location>
        <begin position="178"/>
        <end position="250"/>
    </location>
</feature>
<dbReference type="InterPro" id="IPR027417">
    <property type="entry name" value="P-loop_NTPase"/>
</dbReference>
<proteinExistence type="predicted"/>
<dbReference type="SUPFAM" id="SSF53790">
    <property type="entry name" value="Tetrapyrrole methylase"/>
    <property type="match status" value="1"/>
</dbReference>
<keyword evidence="3" id="KW-1185">Reference proteome</keyword>
<evidence type="ECO:0000313" key="3">
    <source>
        <dbReference type="Proteomes" id="UP000092154"/>
    </source>
</evidence>